<dbReference type="EMBL" id="JAGPXD010000003">
    <property type="protein sequence ID" value="KAH7362149.1"/>
    <property type="molecule type" value="Genomic_DNA"/>
</dbReference>
<evidence type="ECO:0000256" key="6">
    <source>
        <dbReference type="ARBA" id="ARBA00022807"/>
    </source>
</evidence>
<dbReference type="GO" id="GO:0016579">
    <property type="term" value="P:protein deubiquitination"/>
    <property type="evidence" value="ECO:0007669"/>
    <property type="project" value="InterPro"/>
</dbReference>
<sequence length="1202" mass="133645">MAGSKPRPDVSGRLAPRWIADLASRLIPEIEAEAAHSITARLDGQTSQSTHVHDFVVIQNQTTPELQVTSTVLSLVCRQCDHHFVVRVNGGEDDTEHLCNAGCPKYTFSIIEFPAPEHARLAHHIVPSTPWTREQVQEKRSPTYPLLCRAEYYCSVGNCPLQISVEVSEPRLALDWLRMLKDPERLRENLEKARSIDPDRFIDAKEESVDTAFSVLQTYIRNHLADPSARKISKRNKRFQVVFGHELLPLFYALGYSEETSDNKGVPEDVLSPQPLEPAPQGTSPTPVESLRAFVDYMLTEITHHNPSESTSGTLPSGTARMERELHCSNYAKRLDHCTVRNTHDFGVLGVLPQMHKTLVYYGYQVQCRACPADKQLFLDALMRISNDLSDEDLQERAVLDASLSDMPSSLDQSEAADAAKHAAKYFGFDNPAEGDDNAVLVKYGKKLASDADEAKKQLQILAAYRGGKRLQEAADGHMSYDTALETLTIAENPDCPDDFVVAYFGTRLNEFDDNKFLWNQVIEALRVVAAQRDSAVLKAHYRLYAENRPDMPVGLYNIGNTCYMNSAMQMMNTIKAIRDLVLNPGNWLINLETTDISARRIGSNQRSISVEEVIASMEFVLELGSTFKKLTSTSSSAIRPTQLLANSVLLNVSEVIRNLEKKEAESSKTPQISEAEIPAPPPLPDRPTLGRVEHVDDVRDVDMINVSVDAVSETASTRSSGTLVDQTMENADPPHLKVPTIIEPATQVITEDVTMTDVTDPAAELAKKKEAIRKALSTQERASGTTQQDVEETVGTMLNHLQNVIVPYTTADGVQRDLITDTFFFELRRYRKKKGDASFEKSGNDTLERSIVAYPGDGPRTIYEAISEGLDLERIEGGTQLYGAISQMPKVFFVHIQRTQSINAKNNNVVAVEETMYLDRFMDVDQDSDLMRLRQCAWHLQYQYKLLVATQPEAAGDLETPEPKSVPVIFLDDEAEATSDSVLANQPAAPLTLSAQPFEVQLPVQHGLESDPVSKPLSLDIEGLPNLKEIQAMGEKQIQATREAVDKLFLQHQTQKYGLHAVICHSGQMSAGHYWNWIHDKAAGRWLKFNDDKVTEVTDTAVVLAELNRAGEPYFLCYVRDDARDEIVEVPKRAPQPSDSQTDVVEITSDDMQDYTDIKSAATVEISVDDMSDGFIPIARHNSPVNGVNGTSPPTDKTPSA</sequence>
<feature type="compositionally biased region" description="Polar residues" evidence="7">
    <location>
        <begin position="1184"/>
        <end position="1202"/>
    </location>
</feature>
<keyword evidence="10" id="KW-1185">Reference proteome</keyword>
<gene>
    <name evidence="9" type="ORF">B0T11DRAFT_328258</name>
</gene>
<dbReference type="InterPro" id="IPR038765">
    <property type="entry name" value="Papain-like_cys_pep_sf"/>
</dbReference>
<dbReference type="InterPro" id="IPR044635">
    <property type="entry name" value="UBP14-like"/>
</dbReference>
<evidence type="ECO:0000256" key="2">
    <source>
        <dbReference type="ARBA" id="ARBA00012759"/>
    </source>
</evidence>
<name>A0A8K0TCL2_9PEZI</name>
<dbReference type="PROSITE" id="PS00973">
    <property type="entry name" value="USP_2"/>
    <property type="match status" value="1"/>
</dbReference>
<dbReference type="InterPro" id="IPR001394">
    <property type="entry name" value="Peptidase_C19_UCH"/>
</dbReference>
<dbReference type="InterPro" id="IPR025305">
    <property type="entry name" value="UCH_repeat_domain"/>
</dbReference>
<evidence type="ECO:0000256" key="4">
    <source>
        <dbReference type="ARBA" id="ARBA00022786"/>
    </source>
</evidence>
<accession>A0A8K0TCL2</accession>
<dbReference type="GO" id="GO:0070628">
    <property type="term" value="F:proteasome binding"/>
    <property type="evidence" value="ECO:0007669"/>
    <property type="project" value="TreeGrafter"/>
</dbReference>
<protein>
    <recommendedName>
        <fullName evidence="2">ubiquitinyl hydrolase 1</fullName>
        <ecNumber evidence="2">3.4.19.12</ecNumber>
    </recommendedName>
</protein>
<dbReference type="InterPro" id="IPR028889">
    <property type="entry name" value="USP"/>
</dbReference>
<dbReference type="GO" id="GO:0061136">
    <property type="term" value="P:regulation of proteasomal protein catabolic process"/>
    <property type="evidence" value="ECO:0007669"/>
    <property type="project" value="TreeGrafter"/>
</dbReference>
<dbReference type="PROSITE" id="PS50235">
    <property type="entry name" value="USP_3"/>
    <property type="match status" value="1"/>
</dbReference>
<dbReference type="Pfam" id="PF13446">
    <property type="entry name" value="RPT"/>
    <property type="match status" value="1"/>
</dbReference>
<dbReference type="EC" id="3.4.19.12" evidence="2"/>
<feature type="region of interest" description="Disordered" evidence="7">
    <location>
        <begin position="1176"/>
        <end position="1202"/>
    </location>
</feature>
<dbReference type="Pfam" id="PF00443">
    <property type="entry name" value="UCH"/>
    <property type="match status" value="1"/>
</dbReference>
<comment type="catalytic activity">
    <reaction evidence="1">
        <text>Thiol-dependent hydrolysis of ester, thioester, amide, peptide and isopeptide bonds formed by the C-terminal Gly of ubiquitin (a 76-residue protein attached to proteins as an intracellular targeting signal).</text>
        <dbReference type="EC" id="3.4.19.12"/>
    </reaction>
</comment>
<comment type="caution">
    <text evidence="9">The sequence shown here is derived from an EMBL/GenBank/DDBJ whole genome shotgun (WGS) entry which is preliminary data.</text>
</comment>
<evidence type="ECO:0000256" key="3">
    <source>
        <dbReference type="ARBA" id="ARBA00022670"/>
    </source>
</evidence>
<dbReference type="PANTHER" id="PTHR43982:SF6">
    <property type="entry name" value="UBIQUITIN CARBOXYL-TERMINAL HYDROLASE 2-RELATED"/>
    <property type="match status" value="1"/>
</dbReference>
<reference evidence="9" key="1">
    <citation type="journal article" date="2021" name="Nat. Commun.">
        <title>Genetic determinants of endophytism in the Arabidopsis root mycobiome.</title>
        <authorList>
            <person name="Mesny F."/>
            <person name="Miyauchi S."/>
            <person name="Thiergart T."/>
            <person name="Pickel B."/>
            <person name="Atanasova L."/>
            <person name="Karlsson M."/>
            <person name="Huettel B."/>
            <person name="Barry K.W."/>
            <person name="Haridas S."/>
            <person name="Chen C."/>
            <person name="Bauer D."/>
            <person name="Andreopoulos W."/>
            <person name="Pangilinan J."/>
            <person name="LaButti K."/>
            <person name="Riley R."/>
            <person name="Lipzen A."/>
            <person name="Clum A."/>
            <person name="Drula E."/>
            <person name="Henrissat B."/>
            <person name="Kohler A."/>
            <person name="Grigoriev I.V."/>
            <person name="Martin F.M."/>
            <person name="Hacquard S."/>
        </authorList>
    </citation>
    <scope>NUCLEOTIDE SEQUENCE</scope>
    <source>
        <strain evidence="9">MPI-CAGE-AT-0016</strain>
    </source>
</reference>
<dbReference type="AlphaFoldDB" id="A0A8K0TCL2"/>
<dbReference type="PROSITE" id="PS00972">
    <property type="entry name" value="USP_1"/>
    <property type="match status" value="1"/>
</dbReference>
<evidence type="ECO:0000256" key="1">
    <source>
        <dbReference type="ARBA" id="ARBA00000707"/>
    </source>
</evidence>
<dbReference type="PANTHER" id="PTHR43982">
    <property type="entry name" value="UBIQUITIN CARBOXYL-TERMINAL HYDROLASE"/>
    <property type="match status" value="1"/>
</dbReference>
<keyword evidence="3" id="KW-0645">Protease</keyword>
<dbReference type="Proteomes" id="UP000813385">
    <property type="component" value="Unassembled WGS sequence"/>
</dbReference>
<dbReference type="InterPro" id="IPR018200">
    <property type="entry name" value="USP_CS"/>
</dbReference>
<evidence type="ECO:0000313" key="10">
    <source>
        <dbReference type="Proteomes" id="UP000813385"/>
    </source>
</evidence>
<dbReference type="OrthoDB" id="2420415at2759"/>
<dbReference type="GO" id="GO:0043161">
    <property type="term" value="P:proteasome-mediated ubiquitin-dependent protein catabolic process"/>
    <property type="evidence" value="ECO:0007669"/>
    <property type="project" value="InterPro"/>
</dbReference>
<dbReference type="Gene3D" id="3.90.70.10">
    <property type="entry name" value="Cysteine proteinases"/>
    <property type="match status" value="2"/>
</dbReference>
<evidence type="ECO:0000259" key="8">
    <source>
        <dbReference type="PROSITE" id="PS50235"/>
    </source>
</evidence>
<keyword evidence="6" id="KW-0788">Thiol protease</keyword>
<feature type="region of interest" description="Disordered" evidence="7">
    <location>
        <begin position="262"/>
        <end position="286"/>
    </location>
</feature>
<feature type="domain" description="USP" evidence="8">
    <location>
        <begin position="554"/>
        <end position="1122"/>
    </location>
</feature>
<dbReference type="SUPFAM" id="SSF54001">
    <property type="entry name" value="Cysteine proteinases"/>
    <property type="match status" value="1"/>
</dbReference>
<feature type="region of interest" description="Disordered" evidence="7">
    <location>
        <begin position="662"/>
        <end position="689"/>
    </location>
</feature>
<organism evidence="9 10">
    <name type="scientific">Plectosphaerella cucumerina</name>
    <dbReference type="NCBI Taxonomy" id="40658"/>
    <lineage>
        <taxon>Eukaryota</taxon>
        <taxon>Fungi</taxon>
        <taxon>Dikarya</taxon>
        <taxon>Ascomycota</taxon>
        <taxon>Pezizomycotina</taxon>
        <taxon>Sordariomycetes</taxon>
        <taxon>Hypocreomycetidae</taxon>
        <taxon>Glomerellales</taxon>
        <taxon>Plectosphaerellaceae</taxon>
        <taxon>Plectosphaerella</taxon>
    </lineage>
</organism>
<evidence type="ECO:0000313" key="9">
    <source>
        <dbReference type="EMBL" id="KAH7362149.1"/>
    </source>
</evidence>
<dbReference type="GO" id="GO:0004843">
    <property type="term" value="F:cysteine-type deubiquitinase activity"/>
    <property type="evidence" value="ECO:0007669"/>
    <property type="project" value="UniProtKB-EC"/>
</dbReference>
<proteinExistence type="predicted"/>
<evidence type="ECO:0000256" key="5">
    <source>
        <dbReference type="ARBA" id="ARBA00022801"/>
    </source>
</evidence>
<keyword evidence="5" id="KW-0378">Hydrolase</keyword>
<keyword evidence="4" id="KW-0833">Ubl conjugation pathway</keyword>
<evidence type="ECO:0000256" key="7">
    <source>
        <dbReference type="SAM" id="MobiDB-lite"/>
    </source>
</evidence>